<evidence type="ECO:0000313" key="3">
    <source>
        <dbReference type="EMBL" id="KUF14169.1"/>
    </source>
</evidence>
<sequence>MTADEAGGPGDPGGPLASVFAAVRGTGWATRTLDLDGVRDKSAFMDRCARALDLPDWFGRNWDALADCLSDPAWVPGGRGLLLVVTGWRGYADAAPDDWAVAQEVFADAVAYGREQERERGLEVLLAVGPTRTD</sequence>
<organism evidence="3 4">
    <name type="scientific">Streptomyces silvensis</name>
    <dbReference type="NCBI Taxonomy" id="1765722"/>
    <lineage>
        <taxon>Bacteria</taxon>
        <taxon>Bacillati</taxon>
        <taxon>Actinomycetota</taxon>
        <taxon>Actinomycetes</taxon>
        <taxon>Kitasatosporales</taxon>
        <taxon>Streptomycetaceae</taxon>
        <taxon>Streptomyces</taxon>
    </lineage>
</organism>
<gene>
    <name evidence="3" type="ORF">AT728_02810</name>
</gene>
<proteinExistence type="inferred from homology"/>
<dbReference type="CDD" id="cd05141">
    <property type="entry name" value="Barstar_evA4336-like"/>
    <property type="match status" value="1"/>
</dbReference>
<protein>
    <recommendedName>
        <fullName evidence="2">Barstar (barnase inhibitor) domain-containing protein</fullName>
    </recommendedName>
</protein>
<keyword evidence="4" id="KW-1185">Reference proteome</keyword>
<dbReference type="STRING" id="1765722.AT728_02810"/>
<dbReference type="EMBL" id="LOCL01000062">
    <property type="protein sequence ID" value="KUF14169.1"/>
    <property type="molecule type" value="Genomic_DNA"/>
</dbReference>
<evidence type="ECO:0000259" key="2">
    <source>
        <dbReference type="Pfam" id="PF01337"/>
    </source>
</evidence>
<dbReference type="InterPro" id="IPR035905">
    <property type="entry name" value="Barstar-like_sf"/>
</dbReference>
<dbReference type="InterPro" id="IPR000468">
    <property type="entry name" value="Barstar"/>
</dbReference>
<dbReference type="AlphaFoldDB" id="A0A0W7WUA7"/>
<evidence type="ECO:0000313" key="4">
    <source>
        <dbReference type="Proteomes" id="UP000054804"/>
    </source>
</evidence>
<name>A0A0W7WUA7_9ACTN</name>
<reference evidence="3 4" key="1">
    <citation type="submission" date="2015-12" db="EMBL/GenBank/DDBJ databases">
        <title>Draft genome sequence of Streptomyces silvensis ATCC 53525, a producer of novel hormone antagonists.</title>
        <authorList>
            <person name="Johnston C.W."/>
            <person name="Li Y."/>
            <person name="Magarvey N.A."/>
        </authorList>
    </citation>
    <scope>NUCLEOTIDE SEQUENCE [LARGE SCALE GENOMIC DNA]</scope>
    <source>
        <strain evidence="3 4">ATCC 53525</strain>
    </source>
</reference>
<dbReference type="SUPFAM" id="SSF52038">
    <property type="entry name" value="Barstar-related"/>
    <property type="match status" value="1"/>
</dbReference>
<accession>A0A0W7WUA7</accession>
<dbReference type="Pfam" id="PF01337">
    <property type="entry name" value="Barstar"/>
    <property type="match status" value="1"/>
</dbReference>
<feature type="domain" description="Barstar (barnase inhibitor)" evidence="2">
    <location>
        <begin position="29"/>
        <end position="118"/>
    </location>
</feature>
<evidence type="ECO:0000256" key="1">
    <source>
        <dbReference type="ARBA" id="ARBA00006845"/>
    </source>
</evidence>
<dbReference type="RefSeq" id="WP_058851913.1">
    <property type="nucleotide sequence ID" value="NZ_LOCL01000062.1"/>
</dbReference>
<dbReference type="Gene3D" id="3.30.370.10">
    <property type="entry name" value="Barstar-like"/>
    <property type="match status" value="1"/>
</dbReference>
<dbReference type="Proteomes" id="UP000054804">
    <property type="component" value="Unassembled WGS sequence"/>
</dbReference>
<dbReference type="OrthoDB" id="5184890at2"/>
<comment type="caution">
    <text evidence="3">The sequence shown here is derived from an EMBL/GenBank/DDBJ whole genome shotgun (WGS) entry which is preliminary data.</text>
</comment>
<comment type="similarity">
    <text evidence="1">Belongs to the barstar family.</text>
</comment>